<dbReference type="Proteomes" id="UP000054217">
    <property type="component" value="Unassembled WGS sequence"/>
</dbReference>
<keyword evidence="3" id="KW-1185">Reference proteome</keyword>
<evidence type="ECO:0000256" key="1">
    <source>
        <dbReference type="SAM" id="MobiDB-lite"/>
    </source>
</evidence>
<dbReference type="OrthoDB" id="2676086at2759"/>
<evidence type="ECO:0000313" key="3">
    <source>
        <dbReference type="Proteomes" id="UP000054217"/>
    </source>
</evidence>
<feature type="region of interest" description="Disordered" evidence="1">
    <location>
        <begin position="163"/>
        <end position="184"/>
    </location>
</feature>
<evidence type="ECO:0000313" key="2">
    <source>
        <dbReference type="EMBL" id="KIN94220.1"/>
    </source>
</evidence>
<sequence>MCELESISQTLGAGLLKYIGITFKDARIEHESSRTGPASGIEYDRHLNIPSMVEEVKALQEKLIATEDEDEQRALAEDVTGKILWLCWSGICAEVDELLSQVVNYLQREEDLRGLQELALAMSSLTDQDDDPAHLQRIMFDAGAGTSKHQLLLDARAAEQAKWSGTTIPRGTTNTNAQGPSTSS</sequence>
<reference evidence="3" key="2">
    <citation type="submission" date="2015-01" db="EMBL/GenBank/DDBJ databases">
        <title>Evolutionary Origins and Diversification of the Mycorrhizal Mutualists.</title>
        <authorList>
            <consortium name="DOE Joint Genome Institute"/>
            <consortium name="Mycorrhizal Genomics Consortium"/>
            <person name="Kohler A."/>
            <person name="Kuo A."/>
            <person name="Nagy L.G."/>
            <person name="Floudas D."/>
            <person name="Copeland A."/>
            <person name="Barry K.W."/>
            <person name="Cichocki N."/>
            <person name="Veneault-Fourrey C."/>
            <person name="LaButti K."/>
            <person name="Lindquist E.A."/>
            <person name="Lipzen A."/>
            <person name="Lundell T."/>
            <person name="Morin E."/>
            <person name="Murat C."/>
            <person name="Riley R."/>
            <person name="Ohm R."/>
            <person name="Sun H."/>
            <person name="Tunlid A."/>
            <person name="Henrissat B."/>
            <person name="Grigoriev I.V."/>
            <person name="Hibbett D.S."/>
            <person name="Martin F."/>
        </authorList>
    </citation>
    <scope>NUCLEOTIDE SEQUENCE [LARGE SCALE GENOMIC DNA]</scope>
    <source>
        <strain evidence="3">Marx 270</strain>
    </source>
</reference>
<dbReference type="HOGENOM" id="CLU_119169_0_0_1"/>
<proteinExistence type="predicted"/>
<dbReference type="AlphaFoldDB" id="A0A0C3NEN6"/>
<reference evidence="2 3" key="1">
    <citation type="submission" date="2014-04" db="EMBL/GenBank/DDBJ databases">
        <authorList>
            <consortium name="DOE Joint Genome Institute"/>
            <person name="Kuo A."/>
            <person name="Kohler A."/>
            <person name="Costa M.D."/>
            <person name="Nagy L.G."/>
            <person name="Floudas D."/>
            <person name="Copeland A."/>
            <person name="Barry K.W."/>
            <person name="Cichocki N."/>
            <person name="Veneault-Fourrey C."/>
            <person name="LaButti K."/>
            <person name="Lindquist E.A."/>
            <person name="Lipzen A."/>
            <person name="Lundell T."/>
            <person name="Morin E."/>
            <person name="Murat C."/>
            <person name="Sun H."/>
            <person name="Tunlid A."/>
            <person name="Henrissat B."/>
            <person name="Grigoriev I.V."/>
            <person name="Hibbett D.S."/>
            <person name="Martin F."/>
            <person name="Nordberg H.P."/>
            <person name="Cantor M.N."/>
            <person name="Hua S.X."/>
        </authorList>
    </citation>
    <scope>NUCLEOTIDE SEQUENCE [LARGE SCALE GENOMIC DNA]</scope>
    <source>
        <strain evidence="2 3">Marx 270</strain>
    </source>
</reference>
<name>A0A0C3NEN6_PISTI</name>
<accession>A0A0C3NEN6</accession>
<dbReference type="EMBL" id="KN832108">
    <property type="protein sequence ID" value="KIN94220.1"/>
    <property type="molecule type" value="Genomic_DNA"/>
</dbReference>
<dbReference type="InParanoid" id="A0A0C3NEN6"/>
<evidence type="ECO:0008006" key="4">
    <source>
        <dbReference type="Google" id="ProtNLM"/>
    </source>
</evidence>
<protein>
    <recommendedName>
        <fullName evidence="4">DNAJ-containing protein X-domain domain-containing protein</fullName>
    </recommendedName>
</protein>
<organism evidence="2 3">
    <name type="scientific">Pisolithus tinctorius Marx 270</name>
    <dbReference type="NCBI Taxonomy" id="870435"/>
    <lineage>
        <taxon>Eukaryota</taxon>
        <taxon>Fungi</taxon>
        <taxon>Dikarya</taxon>
        <taxon>Basidiomycota</taxon>
        <taxon>Agaricomycotina</taxon>
        <taxon>Agaricomycetes</taxon>
        <taxon>Agaricomycetidae</taxon>
        <taxon>Boletales</taxon>
        <taxon>Sclerodermatineae</taxon>
        <taxon>Pisolithaceae</taxon>
        <taxon>Pisolithus</taxon>
    </lineage>
</organism>
<gene>
    <name evidence="2" type="ORF">M404DRAFT_1008524</name>
</gene>